<dbReference type="PANTHER" id="PTHR42680">
    <property type="entry name" value="DCTP DEAMINASE"/>
    <property type="match status" value="1"/>
</dbReference>
<dbReference type="Proteomes" id="UP000676325">
    <property type="component" value="Unassembled WGS sequence"/>
</dbReference>
<keyword evidence="1" id="KW-0546">Nucleotide metabolism</keyword>
<dbReference type="InterPro" id="IPR011962">
    <property type="entry name" value="dCTP_deaminase"/>
</dbReference>
<keyword evidence="3" id="KW-1185">Reference proteome</keyword>
<gene>
    <name evidence="2" type="ORF">KDK95_05790</name>
</gene>
<comment type="caution">
    <text evidence="2">The sequence shown here is derived from an EMBL/GenBank/DDBJ whole genome shotgun (WGS) entry which is preliminary data.</text>
</comment>
<reference evidence="2" key="1">
    <citation type="submission" date="2021-04" db="EMBL/GenBank/DDBJ databases">
        <title>Genome based classification of Actinospica acidithermotolerans sp. nov., an actinobacterium isolated from an Indonesian hot spring.</title>
        <authorList>
            <person name="Kusuma A.B."/>
            <person name="Putra K.E."/>
            <person name="Nafisah S."/>
            <person name="Loh J."/>
            <person name="Nouioui I."/>
            <person name="Goodfellow M."/>
        </authorList>
    </citation>
    <scope>NUCLEOTIDE SEQUENCE</scope>
    <source>
        <strain evidence="2">MGRD01-02</strain>
    </source>
</reference>
<dbReference type="SUPFAM" id="SSF51283">
    <property type="entry name" value="dUTPase-like"/>
    <property type="match status" value="1"/>
</dbReference>
<accession>A0A941E7C5</accession>
<name>A0A941E7C5_9ACTN</name>
<dbReference type="EMBL" id="JAGSOH010000009">
    <property type="protein sequence ID" value="MBR7825812.1"/>
    <property type="molecule type" value="Genomic_DNA"/>
</dbReference>
<evidence type="ECO:0000313" key="2">
    <source>
        <dbReference type="EMBL" id="MBR7825812.1"/>
    </source>
</evidence>
<evidence type="ECO:0008006" key="4">
    <source>
        <dbReference type="Google" id="ProtNLM"/>
    </source>
</evidence>
<organism evidence="2 3">
    <name type="scientific">Actinospica acidithermotolerans</name>
    <dbReference type="NCBI Taxonomy" id="2828514"/>
    <lineage>
        <taxon>Bacteria</taxon>
        <taxon>Bacillati</taxon>
        <taxon>Actinomycetota</taxon>
        <taxon>Actinomycetes</taxon>
        <taxon>Catenulisporales</taxon>
        <taxon>Actinospicaceae</taxon>
        <taxon>Actinospica</taxon>
    </lineage>
</organism>
<dbReference type="Pfam" id="PF22769">
    <property type="entry name" value="DCD"/>
    <property type="match status" value="1"/>
</dbReference>
<dbReference type="GO" id="GO:0008829">
    <property type="term" value="F:dCTP deaminase activity"/>
    <property type="evidence" value="ECO:0007669"/>
    <property type="project" value="InterPro"/>
</dbReference>
<dbReference type="GO" id="GO:0006229">
    <property type="term" value="P:dUTP biosynthetic process"/>
    <property type="evidence" value="ECO:0007669"/>
    <property type="project" value="InterPro"/>
</dbReference>
<evidence type="ECO:0000256" key="1">
    <source>
        <dbReference type="ARBA" id="ARBA00023080"/>
    </source>
</evidence>
<dbReference type="AlphaFoldDB" id="A0A941E7C5"/>
<dbReference type="InterPro" id="IPR036157">
    <property type="entry name" value="dUTPase-like_sf"/>
</dbReference>
<sequence>MILTGQRIAQGIEAGQILIDPFRPEALNPNSYNYQLGPLIKVYDASRRAFHDSVLPEDGFVLDPGVMYLGHTAEVIGSTQYAMKLIGRSSIGRLGLFVQVSADLGHTTSCHRWTLELVAARRIRIYPYMVIGQVSFWLNAGTIEPAPAVYARFNGPHESMIGASGDPHWS</sequence>
<dbReference type="GO" id="GO:0015949">
    <property type="term" value="P:nucleobase-containing small molecule interconversion"/>
    <property type="evidence" value="ECO:0007669"/>
    <property type="project" value="TreeGrafter"/>
</dbReference>
<protein>
    <recommendedName>
        <fullName evidence="4">dCTP deaminase</fullName>
    </recommendedName>
</protein>
<dbReference type="Gene3D" id="2.70.40.10">
    <property type="match status" value="1"/>
</dbReference>
<evidence type="ECO:0000313" key="3">
    <source>
        <dbReference type="Proteomes" id="UP000676325"/>
    </source>
</evidence>
<proteinExistence type="predicted"/>
<dbReference type="RefSeq" id="WP_212516967.1">
    <property type="nucleotide sequence ID" value="NZ_JAGSOH010000009.1"/>
</dbReference>
<dbReference type="PANTHER" id="PTHR42680:SF3">
    <property type="entry name" value="DCTP DEAMINASE"/>
    <property type="match status" value="1"/>
</dbReference>